<protein>
    <submittedName>
        <fullName evidence="5">Spo0B domain-containing protein</fullName>
    </submittedName>
</protein>
<dbReference type="Gene3D" id="1.10.287.130">
    <property type="match status" value="1"/>
</dbReference>
<dbReference type="Proteomes" id="UP000642910">
    <property type="component" value="Unassembled WGS sequence"/>
</dbReference>
<reference evidence="5 6" key="1">
    <citation type="submission" date="2020-11" db="EMBL/GenBank/DDBJ databases">
        <title>Genomic insight of Alicyclobacillus mali FL 18 reveals a new arsenic-resistant strain, with potential in environmental biotechnology.</title>
        <authorList>
            <person name="Fiorentino G."/>
            <person name="Gallo G."/>
            <person name="Aulitto M."/>
        </authorList>
    </citation>
    <scope>NUCLEOTIDE SEQUENCE [LARGE SCALE GENOMIC DNA]</scope>
    <source>
        <strain evidence="5 6">FL 18</strain>
    </source>
</reference>
<sequence>MADGLERGAGLEAFRRHRHDVLNQLQIVRALIQMNRADRAIAAIDRIAAWLQSLGRVQQAVPAGAEAIVWTLAVCPHIVVDEIDVQGEPHGDALAEWISCMTELEARLAVNGDSPRMKLTVDAEQMWVHCDADLTQVEELQVRYPRIRFSRR</sequence>
<dbReference type="EMBL" id="JADPKZ010000047">
    <property type="protein sequence ID" value="MBF8378739.1"/>
    <property type="molecule type" value="Genomic_DNA"/>
</dbReference>
<name>A0ABS0F607_9BACL</name>
<evidence type="ECO:0000256" key="1">
    <source>
        <dbReference type="ARBA" id="ARBA00022553"/>
    </source>
</evidence>
<keyword evidence="3" id="KW-0418">Kinase</keyword>
<keyword evidence="6" id="KW-1185">Reference proteome</keyword>
<dbReference type="InterPro" id="IPR039506">
    <property type="entry name" value="SPOB_a"/>
</dbReference>
<evidence type="ECO:0000259" key="4">
    <source>
        <dbReference type="Pfam" id="PF14689"/>
    </source>
</evidence>
<dbReference type="SUPFAM" id="SSF55890">
    <property type="entry name" value="Sporulation response regulatory protein Spo0B"/>
    <property type="match status" value="1"/>
</dbReference>
<dbReference type="RefSeq" id="WP_195868096.1">
    <property type="nucleotide sequence ID" value="NZ_JADPKZ010000047.1"/>
</dbReference>
<evidence type="ECO:0000313" key="6">
    <source>
        <dbReference type="Proteomes" id="UP000642910"/>
    </source>
</evidence>
<keyword evidence="2" id="KW-0808">Transferase</keyword>
<evidence type="ECO:0000256" key="2">
    <source>
        <dbReference type="ARBA" id="ARBA00022679"/>
    </source>
</evidence>
<evidence type="ECO:0000313" key="5">
    <source>
        <dbReference type="EMBL" id="MBF8378739.1"/>
    </source>
</evidence>
<dbReference type="InterPro" id="IPR016120">
    <property type="entry name" value="Sig_transdc_His_kin_SpoOB"/>
</dbReference>
<organism evidence="5 6">
    <name type="scientific">Alicyclobacillus mali</name>
    <name type="common">ex Roth et al. 2021</name>
    <dbReference type="NCBI Taxonomy" id="1123961"/>
    <lineage>
        <taxon>Bacteria</taxon>
        <taxon>Bacillati</taxon>
        <taxon>Bacillota</taxon>
        <taxon>Bacilli</taxon>
        <taxon>Bacillales</taxon>
        <taxon>Alicyclobacillaceae</taxon>
        <taxon>Alicyclobacillus</taxon>
    </lineage>
</organism>
<accession>A0ABS0F607</accession>
<keyword evidence="1" id="KW-0597">Phosphoprotein</keyword>
<evidence type="ECO:0000256" key="3">
    <source>
        <dbReference type="ARBA" id="ARBA00022777"/>
    </source>
</evidence>
<proteinExistence type="predicted"/>
<gene>
    <name evidence="5" type="ORF">IW967_12825</name>
</gene>
<feature type="domain" description="SpoOB alpha-helical" evidence="4">
    <location>
        <begin position="11"/>
        <end position="56"/>
    </location>
</feature>
<dbReference type="Pfam" id="PF14689">
    <property type="entry name" value="SPOB_a"/>
    <property type="match status" value="1"/>
</dbReference>
<comment type="caution">
    <text evidence="5">The sequence shown here is derived from an EMBL/GenBank/DDBJ whole genome shotgun (WGS) entry which is preliminary data.</text>
</comment>